<dbReference type="InterPro" id="IPR036388">
    <property type="entry name" value="WH-like_DNA-bd_sf"/>
</dbReference>
<dbReference type="Proteomes" id="UP000295217">
    <property type="component" value="Unassembled WGS sequence"/>
</dbReference>
<dbReference type="Gene3D" id="1.10.10.10">
    <property type="entry name" value="Winged helix-like DNA-binding domain superfamily/Winged helix DNA-binding domain"/>
    <property type="match status" value="1"/>
</dbReference>
<organism evidence="5 6">
    <name type="scientific">Jiangella aurantiaca</name>
    <dbReference type="NCBI Taxonomy" id="2530373"/>
    <lineage>
        <taxon>Bacteria</taxon>
        <taxon>Bacillati</taxon>
        <taxon>Actinomycetota</taxon>
        <taxon>Actinomycetes</taxon>
        <taxon>Jiangellales</taxon>
        <taxon>Jiangellaceae</taxon>
        <taxon>Jiangella</taxon>
    </lineage>
</organism>
<keyword evidence="6" id="KW-1185">Reference proteome</keyword>
<comment type="caution">
    <text evidence="5">The sequence shown here is derived from an EMBL/GenBank/DDBJ whole genome shotgun (WGS) entry which is preliminary data.</text>
</comment>
<reference evidence="5 6" key="1">
    <citation type="submission" date="2019-02" db="EMBL/GenBank/DDBJ databases">
        <title>Draft genome sequences of novel Actinobacteria.</title>
        <authorList>
            <person name="Sahin N."/>
            <person name="Ay H."/>
            <person name="Saygin H."/>
        </authorList>
    </citation>
    <scope>NUCLEOTIDE SEQUENCE [LARGE SCALE GENOMIC DNA]</scope>
    <source>
        <strain evidence="5 6">8K307</strain>
    </source>
</reference>
<feature type="domain" description="HTH arsR-type" evidence="4">
    <location>
        <begin position="59"/>
        <end position="130"/>
    </location>
</feature>
<gene>
    <name evidence="5" type="ORF">E1262_22140</name>
</gene>
<dbReference type="CDD" id="cd00090">
    <property type="entry name" value="HTH_ARSR"/>
    <property type="match status" value="1"/>
</dbReference>
<protein>
    <submittedName>
        <fullName evidence="5">ArsR family transcriptional regulator</fullName>
    </submittedName>
</protein>
<dbReference type="InterPro" id="IPR051011">
    <property type="entry name" value="Metal_resp_trans_reg"/>
</dbReference>
<dbReference type="InterPro" id="IPR011991">
    <property type="entry name" value="ArsR-like_HTH"/>
</dbReference>
<name>A0A4R5A3L8_9ACTN</name>
<dbReference type="OrthoDB" id="3542816at2"/>
<proteinExistence type="predicted"/>
<dbReference type="SUPFAM" id="SSF46785">
    <property type="entry name" value="Winged helix' DNA-binding domain"/>
    <property type="match status" value="1"/>
</dbReference>
<dbReference type="RefSeq" id="WP_132105670.1">
    <property type="nucleotide sequence ID" value="NZ_SMLB01000039.1"/>
</dbReference>
<dbReference type="PANTHER" id="PTHR43132:SF6">
    <property type="entry name" value="HTH-TYPE TRANSCRIPTIONAL REPRESSOR CZRA"/>
    <property type="match status" value="1"/>
</dbReference>
<evidence type="ECO:0000256" key="2">
    <source>
        <dbReference type="ARBA" id="ARBA00023125"/>
    </source>
</evidence>
<dbReference type="InterPro" id="IPR036390">
    <property type="entry name" value="WH_DNA-bd_sf"/>
</dbReference>
<dbReference type="GO" id="GO:0003700">
    <property type="term" value="F:DNA-binding transcription factor activity"/>
    <property type="evidence" value="ECO:0007669"/>
    <property type="project" value="InterPro"/>
</dbReference>
<dbReference type="PANTHER" id="PTHR43132">
    <property type="entry name" value="ARSENICAL RESISTANCE OPERON REPRESSOR ARSR-RELATED"/>
    <property type="match status" value="1"/>
</dbReference>
<keyword evidence="3" id="KW-0804">Transcription</keyword>
<dbReference type="SMART" id="SM00418">
    <property type="entry name" value="HTH_ARSR"/>
    <property type="match status" value="1"/>
</dbReference>
<evidence type="ECO:0000259" key="4">
    <source>
        <dbReference type="SMART" id="SM00418"/>
    </source>
</evidence>
<evidence type="ECO:0000256" key="3">
    <source>
        <dbReference type="ARBA" id="ARBA00023163"/>
    </source>
</evidence>
<dbReference type="EMBL" id="SMLB01000039">
    <property type="protein sequence ID" value="TDD66453.1"/>
    <property type="molecule type" value="Genomic_DNA"/>
</dbReference>
<evidence type="ECO:0000256" key="1">
    <source>
        <dbReference type="ARBA" id="ARBA00023015"/>
    </source>
</evidence>
<dbReference type="GO" id="GO:0003677">
    <property type="term" value="F:DNA binding"/>
    <property type="evidence" value="ECO:0007669"/>
    <property type="project" value="UniProtKB-KW"/>
</dbReference>
<accession>A0A4R5A3L8</accession>
<sequence>MASHTVSLGGRGLLLIPSVLAFGVWPRVDDPWDPALTYQPPGFGDVWLRDDQGPRALEELLGRRRATILLALDQPASTQALAARTGWSAGGISTHLGVMRRTGLVVRRRSGREVLYSLTATGGALVASSA</sequence>
<evidence type="ECO:0000313" key="5">
    <source>
        <dbReference type="EMBL" id="TDD66453.1"/>
    </source>
</evidence>
<dbReference type="AlphaFoldDB" id="A0A4R5A3L8"/>
<dbReference type="InterPro" id="IPR001845">
    <property type="entry name" value="HTH_ArsR_DNA-bd_dom"/>
</dbReference>
<evidence type="ECO:0000313" key="6">
    <source>
        <dbReference type="Proteomes" id="UP000295217"/>
    </source>
</evidence>
<keyword evidence="2" id="KW-0238">DNA-binding</keyword>
<keyword evidence="1" id="KW-0805">Transcription regulation</keyword>